<dbReference type="InterPro" id="IPR045072">
    <property type="entry name" value="MKRN-like"/>
</dbReference>
<feature type="domain" description="C3H1-type" evidence="8">
    <location>
        <begin position="15"/>
        <end position="42"/>
    </location>
</feature>
<dbReference type="GO" id="GO:0008270">
    <property type="term" value="F:zinc ion binding"/>
    <property type="evidence" value="ECO:0007669"/>
    <property type="project" value="UniProtKB-KW"/>
</dbReference>
<name>A0A0J6YIX6_COCIT</name>
<dbReference type="STRING" id="404692.A0A0J6YIX6"/>
<dbReference type="InterPro" id="IPR013083">
    <property type="entry name" value="Znf_RING/FYVE/PHD"/>
</dbReference>
<proteinExistence type="predicted"/>
<feature type="region of interest" description="Disordered" evidence="6">
    <location>
        <begin position="48"/>
        <end position="78"/>
    </location>
</feature>
<keyword evidence="1" id="KW-0808">Transferase</keyword>
<evidence type="ECO:0000256" key="1">
    <source>
        <dbReference type="ARBA" id="ARBA00022679"/>
    </source>
</evidence>
<dbReference type="Pfam" id="PF00097">
    <property type="entry name" value="zf-C3HC4"/>
    <property type="match status" value="1"/>
</dbReference>
<feature type="zinc finger region" description="C3H1-type" evidence="5">
    <location>
        <begin position="15"/>
        <end position="42"/>
    </location>
</feature>
<dbReference type="InterPro" id="IPR001841">
    <property type="entry name" value="Znf_RING"/>
</dbReference>
<gene>
    <name evidence="9" type="ORF">CIRG_07256</name>
</gene>
<dbReference type="InterPro" id="IPR000571">
    <property type="entry name" value="Znf_CCCH"/>
</dbReference>
<dbReference type="Gene3D" id="3.30.40.10">
    <property type="entry name" value="Zinc/RING finger domain, C3HC4 (zinc finger)"/>
    <property type="match status" value="1"/>
</dbReference>
<dbReference type="InterPro" id="IPR018957">
    <property type="entry name" value="Znf_C3HC4_RING-type"/>
</dbReference>
<evidence type="ECO:0000259" key="7">
    <source>
        <dbReference type="PROSITE" id="PS50089"/>
    </source>
</evidence>
<protein>
    <submittedName>
        <fullName evidence="9">Uncharacterized protein</fullName>
    </submittedName>
</protein>
<dbReference type="GO" id="GO:0000209">
    <property type="term" value="P:protein polyubiquitination"/>
    <property type="evidence" value="ECO:0007669"/>
    <property type="project" value="InterPro"/>
</dbReference>
<keyword evidence="3 5" id="KW-0863">Zinc-finger</keyword>
<dbReference type="AlphaFoldDB" id="A0A0J6YIX6"/>
<dbReference type="SUPFAM" id="SSF90229">
    <property type="entry name" value="CCCH zinc finger"/>
    <property type="match status" value="1"/>
</dbReference>
<reference evidence="10" key="1">
    <citation type="journal article" date="2010" name="Genome Res.">
        <title>Population genomic sequencing of Coccidioides fungi reveals recent hybridization and transposon control.</title>
        <authorList>
            <person name="Neafsey D.E."/>
            <person name="Barker B.M."/>
            <person name="Sharpton T.J."/>
            <person name="Stajich J.E."/>
            <person name="Park D.J."/>
            <person name="Whiston E."/>
            <person name="Hung C.-Y."/>
            <person name="McMahan C."/>
            <person name="White J."/>
            <person name="Sykes S."/>
            <person name="Heiman D."/>
            <person name="Young S."/>
            <person name="Zeng Q."/>
            <person name="Abouelleil A."/>
            <person name="Aftuck L."/>
            <person name="Bessette D."/>
            <person name="Brown A."/>
            <person name="FitzGerald M."/>
            <person name="Lui A."/>
            <person name="Macdonald J.P."/>
            <person name="Priest M."/>
            <person name="Orbach M.J."/>
            <person name="Galgiani J.N."/>
            <person name="Kirkland T.N."/>
            <person name="Cole G.T."/>
            <person name="Birren B.W."/>
            <person name="Henn M.R."/>
            <person name="Taylor J.W."/>
            <person name="Rounsley S.D."/>
        </authorList>
    </citation>
    <scope>NUCLEOTIDE SEQUENCE [LARGE SCALE GENOMIC DNA]</scope>
    <source>
        <strain evidence="10">RMSCC 2394</strain>
    </source>
</reference>
<dbReference type="PROSITE" id="PS00518">
    <property type="entry name" value="ZF_RING_1"/>
    <property type="match status" value="1"/>
</dbReference>
<dbReference type="EMBL" id="DS028097">
    <property type="protein sequence ID" value="KMP07575.1"/>
    <property type="molecule type" value="Genomic_DNA"/>
</dbReference>
<evidence type="ECO:0000256" key="6">
    <source>
        <dbReference type="SAM" id="MobiDB-lite"/>
    </source>
</evidence>
<feature type="domain" description="RING-type" evidence="7">
    <location>
        <begin position="83"/>
        <end position="143"/>
    </location>
</feature>
<dbReference type="Proteomes" id="UP000054565">
    <property type="component" value="Unassembled WGS sequence"/>
</dbReference>
<dbReference type="InterPro" id="IPR036855">
    <property type="entry name" value="Znf_CCCH_sf"/>
</dbReference>
<evidence type="ECO:0000313" key="10">
    <source>
        <dbReference type="Proteomes" id="UP000054565"/>
    </source>
</evidence>
<keyword evidence="2 5" id="KW-0479">Metal-binding</keyword>
<dbReference type="PROSITE" id="PS50103">
    <property type="entry name" value="ZF_C3H1"/>
    <property type="match status" value="1"/>
</dbReference>
<keyword evidence="4 5" id="KW-0862">Zinc</keyword>
<dbReference type="InterPro" id="IPR017907">
    <property type="entry name" value="Znf_RING_CS"/>
</dbReference>
<evidence type="ECO:0000256" key="3">
    <source>
        <dbReference type="ARBA" id="ARBA00022771"/>
    </source>
</evidence>
<feature type="region of interest" description="Disordered" evidence="6">
    <location>
        <begin position="159"/>
        <end position="184"/>
    </location>
</feature>
<evidence type="ECO:0000259" key="8">
    <source>
        <dbReference type="PROSITE" id="PS50103"/>
    </source>
</evidence>
<sequence length="389" mass="44087">MALQQGSSSRRQTLPPSQVDCIWWKKGYCYRGTKCYFRHDAALAGIDKDKDSPRTAKSTEPGVSRCPEPAYPSTGPAQPRESCAICLEVPVTYGLLIHCDHVFCLDCIRSWRSSSSNEQPEDPDYMTDQAALSKTTKTCPLCRKKSTFIVPSSIFPTPPIADSSASTQDKKPASGQNNLEGAEEIKNPVKEEIIQGYLSRLKKIPCRYFNEEVRRWREAITRFETGHTASQPLPELSFQPQCYFANECHYAHTDPLTNEPYIFSQLEIRRMKRKRAEERNRQLRARFHYGPAEQLEMLTRTIEAFSFNDDATRDSSFPNGSGHSLSPFSEPEDELQELGIMLSLSRLRPIGHPGPVDDPFDSDYDGVLFMDSGLDDCDSDFEDYETVAY</sequence>
<dbReference type="SMART" id="SM00184">
    <property type="entry name" value="RING"/>
    <property type="match status" value="1"/>
</dbReference>
<evidence type="ECO:0000256" key="5">
    <source>
        <dbReference type="PROSITE-ProRule" id="PRU00723"/>
    </source>
</evidence>
<evidence type="ECO:0000256" key="4">
    <source>
        <dbReference type="ARBA" id="ARBA00022833"/>
    </source>
</evidence>
<dbReference type="SUPFAM" id="SSF57850">
    <property type="entry name" value="RING/U-box"/>
    <property type="match status" value="1"/>
</dbReference>
<dbReference type="GO" id="GO:0061630">
    <property type="term" value="F:ubiquitin protein ligase activity"/>
    <property type="evidence" value="ECO:0007669"/>
    <property type="project" value="InterPro"/>
</dbReference>
<evidence type="ECO:0000313" key="9">
    <source>
        <dbReference type="EMBL" id="KMP07575.1"/>
    </source>
</evidence>
<evidence type="ECO:0000256" key="2">
    <source>
        <dbReference type="ARBA" id="ARBA00022723"/>
    </source>
</evidence>
<accession>A0A0J6YIX6</accession>
<dbReference type="PROSITE" id="PS50089">
    <property type="entry name" value="ZF_RING_2"/>
    <property type="match status" value="1"/>
</dbReference>
<dbReference type="OrthoDB" id="250836at2759"/>
<organism evidence="9 10">
    <name type="scientific">Coccidioides immitis RMSCC 2394</name>
    <dbReference type="NCBI Taxonomy" id="404692"/>
    <lineage>
        <taxon>Eukaryota</taxon>
        <taxon>Fungi</taxon>
        <taxon>Dikarya</taxon>
        <taxon>Ascomycota</taxon>
        <taxon>Pezizomycotina</taxon>
        <taxon>Eurotiomycetes</taxon>
        <taxon>Eurotiomycetidae</taxon>
        <taxon>Onygenales</taxon>
        <taxon>Onygenaceae</taxon>
        <taxon>Coccidioides</taxon>
    </lineage>
</organism>
<dbReference type="CDD" id="cd16521">
    <property type="entry name" value="RING-HC_MKRN"/>
    <property type="match status" value="1"/>
</dbReference>
<dbReference type="PANTHER" id="PTHR11224:SF10">
    <property type="entry name" value="IP09428P-RELATED"/>
    <property type="match status" value="1"/>
</dbReference>
<dbReference type="PANTHER" id="PTHR11224">
    <property type="entry name" value="MAKORIN-RELATED"/>
    <property type="match status" value="1"/>
</dbReference>